<organism evidence="2 3">
    <name type="scientific">Leucobacter komagatae</name>
    <dbReference type="NCBI Taxonomy" id="55969"/>
    <lineage>
        <taxon>Bacteria</taxon>
        <taxon>Bacillati</taxon>
        <taxon>Actinomycetota</taxon>
        <taxon>Actinomycetes</taxon>
        <taxon>Micrococcales</taxon>
        <taxon>Microbacteriaceae</taxon>
        <taxon>Leucobacter</taxon>
    </lineage>
</organism>
<dbReference type="InterPro" id="IPR031596">
    <property type="entry name" value="MaAIMP_sms"/>
</dbReference>
<sequence length="50" mass="5288">MTPIAITFLVLALTIIWGGLIGSTVFLAKRPEVTAYPAGGEDVAGERIEE</sequence>
<keyword evidence="1" id="KW-0472">Membrane</keyword>
<reference evidence="2 3" key="1">
    <citation type="submission" date="2019-06" db="EMBL/GenBank/DDBJ databases">
        <title>Sequencing the genomes of 1000 actinobacteria strains.</title>
        <authorList>
            <person name="Klenk H.-P."/>
        </authorList>
    </citation>
    <scope>NUCLEOTIDE SEQUENCE [LARGE SCALE GENOMIC DNA]</scope>
    <source>
        <strain evidence="2 3">DSM 8803</strain>
    </source>
</reference>
<keyword evidence="1" id="KW-1133">Transmembrane helix</keyword>
<evidence type="ECO:0000313" key="2">
    <source>
        <dbReference type="EMBL" id="TQL43106.1"/>
    </source>
</evidence>
<protein>
    <submittedName>
        <fullName evidence="2">Putative methionine/alanine importer small subunit</fullName>
    </submittedName>
</protein>
<dbReference type="RefSeq" id="WP_141886466.1">
    <property type="nucleotide sequence ID" value="NZ_BAAAUY010000012.1"/>
</dbReference>
<evidence type="ECO:0000256" key="1">
    <source>
        <dbReference type="SAM" id="Phobius"/>
    </source>
</evidence>
<accession>A0A542Y4U9</accession>
<dbReference type="OrthoDB" id="6712920at2"/>
<gene>
    <name evidence="2" type="ORF">FB468_1121</name>
</gene>
<dbReference type="NCBIfam" id="NF033493">
    <property type="entry name" value="MetS_like_NSS"/>
    <property type="match status" value="1"/>
</dbReference>
<name>A0A542Y4U9_9MICO</name>
<dbReference type="Proteomes" id="UP000319094">
    <property type="component" value="Unassembled WGS sequence"/>
</dbReference>
<proteinExistence type="predicted"/>
<feature type="transmembrane region" description="Helical" evidence="1">
    <location>
        <begin position="6"/>
        <end position="28"/>
    </location>
</feature>
<evidence type="ECO:0000313" key="3">
    <source>
        <dbReference type="Proteomes" id="UP000319094"/>
    </source>
</evidence>
<keyword evidence="3" id="KW-1185">Reference proteome</keyword>
<comment type="caution">
    <text evidence="2">The sequence shown here is derived from an EMBL/GenBank/DDBJ whole genome shotgun (WGS) entry which is preliminary data.</text>
</comment>
<keyword evidence="1" id="KW-0812">Transmembrane</keyword>
<dbReference type="AlphaFoldDB" id="A0A542Y4U9"/>
<dbReference type="Pfam" id="PF16951">
    <property type="entry name" value="MaAIMP_sms"/>
    <property type="match status" value="1"/>
</dbReference>
<dbReference type="EMBL" id="VFON01000001">
    <property type="protein sequence ID" value="TQL43106.1"/>
    <property type="molecule type" value="Genomic_DNA"/>
</dbReference>